<dbReference type="PROSITE" id="PS51841">
    <property type="entry name" value="LTD"/>
    <property type="match status" value="1"/>
</dbReference>
<feature type="non-terminal residue" evidence="2">
    <location>
        <position position="355"/>
    </location>
</feature>
<protein>
    <recommendedName>
        <fullName evidence="1">LTD domain-containing protein</fullName>
    </recommendedName>
</protein>
<evidence type="ECO:0000259" key="1">
    <source>
        <dbReference type="PROSITE" id="PS51841"/>
    </source>
</evidence>
<name>A0A382IU20_9ZZZZ</name>
<accession>A0A382IU20</accession>
<feature type="non-terminal residue" evidence="2">
    <location>
        <position position="1"/>
    </location>
</feature>
<dbReference type="InterPro" id="IPR001322">
    <property type="entry name" value="Lamin_tail_dom"/>
</dbReference>
<feature type="domain" description="LTD" evidence="1">
    <location>
        <begin position="1"/>
        <end position="120"/>
    </location>
</feature>
<reference evidence="2" key="1">
    <citation type="submission" date="2018-05" db="EMBL/GenBank/DDBJ databases">
        <authorList>
            <person name="Lanie J.A."/>
            <person name="Ng W.-L."/>
            <person name="Kazmierczak K.M."/>
            <person name="Andrzejewski T.M."/>
            <person name="Davidsen T.M."/>
            <person name="Wayne K.J."/>
            <person name="Tettelin H."/>
            <person name="Glass J.I."/>
            <person name="Rusch D."/>
            <person name="Podicherti R."/>
            <person name="Tsui H.-C.T."/>
            <person name="Winkler M.E."/>
        </authorList>
    </citation>
    <scope>NUCLEOTIDE SEQUENCE</scope>
</reference>
<dbReference type="InterPro" id="IPR036415">
    <property type="entry name" value="Lamin_tail_dom_sf"/>
</dbReference>
<gene>
    <name evidence="2" type="ORF">METZ01_LOCUS255980</name>
</gene>
<sequence length="355" mass="39082">LYNPSEQMINLGNFGLSDDEDEPLKWQFPDVYVAPHSHMVIFASGKDRHSFSVYDAPYWDTIVDWGDNWHYYNQNTDPPAGWREIDFDDSSWQIGPSGFGYGDDDDATIVDQTIALQIRTIFNITSTENISHLLFHIDYDDAFVAYLNGSEIARSNIGTPGIVPEYDQTADTYLEAQIYQGGLPQYFPIDDLGSLLVGGQNVLAIQGHNYALSSSDLTLIPFLTIGMMEQTDDPSSIDPLVAESFGNLHTNFKISAEGEPVILYDTLAVIIDSIGPVSLLADISFGRDMDGTDPWVYYGEPTPGSSNNETDGAIEFSDSVHFSHTAGFYPGSISVSLSVEDSIAIIYFSLEGGDP</sequence>
<dbReference type="SUPFAM" id="SSF74853">
    <property type="entry name" value="Lamin A/C globular tail domain"/>
    <property type="match status" value="1"/>
</dbReference>
<dbReference type="AlphaFoldDB" id="A0A382IU20"/>
<proteinExistence type="predicted"/>
<organism evidence="2">
    <name type="scientific">marine metagenome</name>
    <dbReference type="NCBI Taxonomy" id="408172"/>
    <lineage>
        <taxon>unclassified sequences</taxon>
        <taxon>metagenomes</taxon>
        <taxon>ecological metagenomes</taxon>
    </lineage>
</organism>
<dbReference type="Gene3D" id="2.60.120.260">
    <property type="entry name" value="Galactose-binding domain-like"/>
    <property type="match status" value="1"/>
</dbReference>
<dbReference type="EMBL" id="UINC01069614">
    <property type="protein sequence ID" value="SVC03126.1"/>
    <property type="molecule type" value="Genomic_DNA"/>
</dbReference>
<evidence type="ECO:0000313" key="2">
    <source>
        <dbReference type="EMBL" id="SVC03126.1"/>
    </source>
</evidence>